<evidence type="ECO:0000313" key="1">
    <source>
        <dbReference type="EMBL" id="JAH14496.1"/>
    </source>
</evidence>
<dbReference type="AlphaFoldDB" id="A0A0E9QC97"/>
<name>A0A0E9QC97_ANGAN</name>
<reference evidence="1" key="1">
    <citation type="submission" date="2014-11" db="EMBL/GenBank/DDBJ databases">
        <authorList>
            <person name="Amaro Gonzalez C."/>
        </authorList>
    </citation>
    <scope>NUCLEOTIDE SEQUENCE</scope>
</reference>
<protein>
    <submittedName>
        <fullName evidence="1">Uncharacterized protein</fullName>
    </submittedName>
</protein>
<organism evidence="1">
    <name type="scientific">Anguilla anguilla</name>
    <name type="common">European freshwater eel</name>
    <name type="synonym">Muraena anguilla</name>
    <dbReference type="NCBI Taxonomy" id="7936"/>
    <lineage>
        <taxon>Eukaryota</taxon>
        <taxon>Metazoa</taxon>
        <taxon>Chordata</taxon>
        <taxon>Craniata</taxon>
        <taxon>Vertebrata</taxon>
        <taxon>Euteleostomi</taxon>
        <taxon>Actinopterygii</taxon>
        <taxon>Neopterygii</taxon>
        <taxon>Teleostei</taxon>
        <taxon>Anguilliformes</taxon>
        <taxon>Anguillidae</taxon>
        <taxon>Anguilla</taxon>
    </lineage>
</organism>
<proteinExistence type="predicted"/>
<sequence>MIIWYFVHFVTCVQFLQYMGLDESGELLEHFLIYTFYNI</sequence>
<reference evidence="1" key="2">
    <citation type="journal article" date="2015" name="Fish Shellfish Immunol.">
        <title>Early steps in the European eel (Anguilla anguilla)-Vibrio vulnificus interaction in the gills: Role of the RtxA13 toxin.</title>
        <authorList>
            <person name="Callol A."/>
            <person name="Pajuelo D."/>
            <person name="Ebbesson L."/>
            <person name="Teles M."/>
            <person name="MacKenzie S."/>
            <person name="Amaro C."/>
        </authorList>
    </citation>
    <scope>NUCLEOTIDE SEQUENCE</scope>
</reference>
<dbReference type="EMBL" id="GBXM01094081">
    <property type="protein sequence ID" value="JAH14496.1"/>
    <property type="molecule type" value="Transcribed_RNA"/>
</dbReference>
<accession>A0A0E9QC97</accession>